<dbReference type="InterPro" id="IPR002560">
    <property type="entry name" value="Transposase_DDE"/>
</dbReference>
<evidence type="ECO:0000313" key="3">
    <source>
        <dbReference type="Proteomes" id="UP000651728"/>
    </source>
</evidence>
<proteinExistence type="predicted"/>
<dbReference type="EMBL" id="BOOB01000001">
    <property type="protein sequence ID" value="GIH29889.1"/>
    <property type="molecule type" value="Genomic_DNA"/>
</dbReference>
<accession>A0ABQ4F507</accession>
<gene>
    <name evidence="2" type="ORF">Mam01_00530</name>
</gene>
<organism evidence="2 3">
    <name type="scientific">Microbispora amethystogenes</name>
    <dbReference type="NCBI Taxonomy" id="1427754"/>
    <lineage>
        <taxon>Bacteria</taxon>
        <taxon>Bacillati</taxon>
        <taxon>Actinomycetota</taxon>
        <taxon>Actinomycetes</taxon>
        <taxon>Streptosporangiales</taxon>
        <taxon>Streptosporangiaceae</taxon>
        <taxon>Microbispora</taxon>
    </lineage>
</organism>
<dbReference type="PROSITE" id="PS50531">
    <property type="entry name" value="HTH_IS21"/>
    <property type="match status" value="1"/>
</dbReference>
<dbReference type="InterPro" id="IPR047951">
    <property type="entry name" value="Transpos_ISL3"/>
</dbReference>
<dbReference type="Gene3D" id="1.10.10.60">
    <property type="entry name" value="Homeodomain-like"/>
    <property type="match status" value="1"/>
</dbReference>
<dbReference type="NCBIfam" id="NF033550">
    <property type="entry name" value="transpos_ISL3"/>
    <property type="match status" value="1"/>
</dbReference>
<evidence type="ECO:0000313" key="2">
    <source>
        <dbReference type="EMBL" id="GIH29889.1"/>
    </source>
</evidence>
<feature type="domain" description="HTH IS21-type" evidence="1">
    <location>
        <begin position="234"/>
        <end position="298"/>
    </location>
</feature>
<dbReference type="InterPro" id="IPR017894">
    <property type="entry name" value="HTH_IS21_transposase_type"/>
</dbReference>
<evidence type="ECO:0000259" key="1">
    <source>
        <dbReference type="PROSITE" id="PS50531"/>
    </source>
</evidence>
<comment type="caution">
    <text evidence="2">The sequence shown here is derived from an EMBL/GenBank/DDBJ whole genome shotgun (WGS) entry which is preliminary data.</text>
</comment>
<dbReference type="Pfam" id="PF01610">
    <property type="entry name" value="DDE_Tnp_ISL3"/>
    <property type="match status" value="2"/>
</dbReference>
<name>A0ABQ4F507_9ACTN</name>
<protein>
    <submittedName>
        <fullName evidence="2">ISL3 family transposase</fullName>
    </submittedName>
</protein>
<keyword evidence="3" id="KW-1185">Reference proteome</keyword>
<dbReference type="PANTHER" id="PTHR33498">
    <property type="entry name" value="TRANSPOSASE FOR INSERTION SEQUENCE ELEMENT IS1557"/>
    <property type="match status" value="1"/>
</dbReference>
<sequence>MTLTGRRTVIDLEVQRFRCRVDACSRRTFTEQIDGLTERFARRTPRLRRVFERFMQVLAGRPAARLSSYLAIPVSSNTLLRLLRRRPEQPRIRAPRVLGVDDFAIRKGHVYATILLDMETGERVDVLADRTADTLSAWLREHPGVEIVCRDRGGAYAEAVRTAAPGAVQVADRFHVWKNLCDAVDKCVVLHRACLPEPAAEGEPAQATSTAPKVAVSTTVFTEWEGVRVSKRRERHAAVHELLAKGVGICAIAEALGLDRKTVRRYAHAATPEDLAPSRGGRRGSRVDPFLPYLHERWNQGCSDAARLFEEIRERGYAGSQRTVRRHLQGVRAGGRPAPKVAKQLSVRRATHLITSHPDHLDENATLRLKQLLARCPELEGVAACVESFAKMMVDLDGHRLPDWLKQAEATGFPSLKSLVNGIRQDFDAVTAGLSTQWNSGRVEGNVNRIKRIKRDGYGRASFDLLRLQILHAD</sequence>
<dbReference type="Proteomes" id="UP000651728">
    <property type="component" value="Unassembled WGS sequence"/>
</dbReference>
<dbReference type="PANTHER" id="PTHR33498:SF1">
    <property type="entry name" value="TRANSPOSASE FOR INSERTION SEQUENCE ELEMENT IS1557"/>
    <property type="match status" value="1"/>
</dbReference>
<reference evidence="2 3" key="1">
    <citation type="submission" date="2021-01" db="EMBL/GenBank/DDBJ databases">
        <title>Whole genome shotgun sequence of Microbispora amethystogenes NBRC 101907.</title>
        <authorList>
            <person name="Komaki H."/>
            <person name="Tamura T."/>
        </authorList>
    </citation>
    <scope>NUCLEOTIDE SEQUENCE [LARGE SCALE GENOMIC DNA]</scope>
    <source>
        <strain evidence="2 3">NBRC 101907</strain>
    </source>
</reference>